<evidence type="ECO:0000256" key="7">
    <source>
        <dbReference type="ARBA" id="ARBA00023136"/>
    </source>
</evidence>
<evidence type="ECO:0000313" key="9">
    <source>
        <dbReference type="EMBL" id="OOM79642.1"/>
    </source>
</evidence>
<dbReference type="GO" id="GO:0016887">
    <property type="term" value="F:ATP hydrolysis activity"/>
    <property type="evidence" value="ECO:0007669"/>
    <property type="project" value="InterPro"/>
</dbReference>
<proteinExistence type="inferred from homology"/>
<gene>
    <name evidence="9" type="primary">oppD_4</name>
    <name evidence="9" type="ORF">CLPUN_15900</name>
</gene>
<dbReference type="PROSITE" id="PS50893">
    <property type="entry name" value="ABC_TRANSPORTER_2"/>
    <property type="match status" value="1"/>
</dbReference>
<dbReference type="EMBL" id="LZZM01000099">
    <property type="protein sequence ID" value="OOM79642.1"/>
    <property type="molecule type" value="Genomic_DNA"/>
</dbReference>
<dbReference type="SUPFAM" id="SSF52540">
    <property type="entry name" value="P-loop containing nucleoside triphosphate hydrolases"/>
    <property type="match status" value="1"/>
</dbReference>
<comment type="subcellular location">
    <subcellularLocation>
        <location evidence="1">Cell membrane</location>
        <topology evidence="1">Peripheral membrane protein</topology>
    </subcellularLocation>
</comment>
<feature type="domain" description="ABC transporter" evidence="8">
    <location>
        <begin position="5"/>
        <end position="254"/>
    </location>
</feature>
<evidence type="ECO:0000259" key="8">
    <source>
        <dbReference type="PROSITE" id="PS50893"/>
    </source>
</evidence>
<evidence type="ECO:0000256" key="1">
    <source>
        <dbReference type="ARBA" id="ARBA00004202"/>
    </source>
</evidence>
<sequence length="271" mass="30817">MKELLRVENLTIKNIENKKQTTIVENISFSVELGKCIGILGESGSGKSMTCKAIMGLLDKNFNITGRAIYKEKDLFSESKENMRKLRGKKICMILQNPMTSFDPLYRMDKQIRETLIEHTDLSKVEISKKSLEILEIMQIRNPQDVLKKYPHQLSGGMLQRIMIGMALSLEPDLIIADEPTTAIDAITQYEIVSEFSKIKENNQVGIIFISHDLSVVSKIADEVIVLDRGKIVDKGSVDYIFNEAKNPYTKNLIDKKMAVMKKFQRIIKEG</sequence>
<dbReference type="RefSeq" id="WP_077846767.1">
    <property type="nucleotide sequence ID" value="NZ_LZZM01000099.1"/>
</dbReference>
<accession>A0A1S8TPX2</accession>
<dbReference type="InterPro" id="IPR017871">
    <property type="entry name" value="ABC_transporter-like_CS"/>
</dbReference>
<evidence type="ECO:0000256" key="6">
    <source>
        <dbReference type="ARBA" id="ARBA00022840"/>
    </source>
</evidence>
<evidence type="ECO:0000256" key="3">
    <source>
        <dbReference type="ARBA" id="ARBA00022448"/>
    </source>
</evidence>
<dbReference type="OrthoDB" id="9806285at2"/>
<protein>
    <submittedName>
        <fullName evidence="9">Oligopeptide transport ATP-binding protein OppD</fullName>
    </submittedName>
</protein>
<evidence type="ECO:0000256" key="4">
    <source>
        <dbReference type="ARBA" id="ARBA00022475"/>
    </source>
</evidence>
<dbReference type="PANTHER" id="PTHR43297">
    <property type="entry name" value="OLIGOPEPTIDE TRANSPORT ATP-BINDING PROTEIN APPD"/>
    <property type="match status" value="1"/>
</dbReference>
<keyword evidence="4" id="KW-1003">Cell membrane</keyword>
<dbReference type="Pfam" id="PF00005">
    <property type="entry name" value="ABC_tran"/>
    <property type="match status" value="1"/>
</dbReference>
<dbReference type="InterPro" id="IPR027417">
    <property type="entry name" value="P-loop_NTPase"/>
</dbReference>
<keyword evidence="3" id="KW-0813">Transport</keyword>
<name>A0A1S8TPX2_9CLOT</name>
<dbReference type="PROSITE" id="PS00211">
    <property type="entry name" value="ABC_TRANSPORTER_1"/>
    <property type="match status" value="1"/>
</dbReference>
<dbReference type="InterPro" id="IPR050388">
    <property type="entry name" value="ABC_Ni/Peptide_Import"/>
</dbReference>
<dbReference type="Proteomes" id="UP000190890">
    <property type="component" value="Unassembled WGS sequence"/>
</dbReference>
<dbReference type="GO" id="GO:0005524">
    <property type="term" value="F:ATP binding"/>
    <property type="evidence" value="ECO:0007669"/>
    <property type="project" value="UniProtKB-KW"/>
</dbReference>
<dbReference type="AlphaFoldDB" id="A0A1S8TPX2"/>
<dbReference type="SMART" id="SM00382">
    <property type="entry name" value="AAA"/>
    <property type="match status" value="1"/>
</dbReference>
<keyword evidence="6 9" id="KW-0067">ATP-binding</keyword>
<keyword evidence="10" id="KW-1185">Reference proteome</keyword>
<dbReference type="InterPro" id="IPR003439">
    <property type="entry name" value="ABC_transporter-like_ATP-bd"/>
</dbReference>
<dbReference type="PANTHER" id="PTHR43297:SF2">
    <property type="entry name" value="DIPEPTIDE TRANSPORT ATP-BINDING PROTEIN DPPD"/>
    <property type="match status" value="1"/>
</dbReference>
<keyword evidence="7" id="KW-0472">Membrane</keyword>
<dbReference type="Gene3D" id="3.40.50.300">
    <property type="entry name" value="P-loop containing nucleotide triphosphate hydrolases"/>
    <property type="match status" value="1"/>
</dbReference>
<organism evidence="9 10">
    <name type="scientific">Clostridium puniceum</name>
    <dbReference type="NCBI Taxonomy" id="29367"/>
    <lineage>
        <taxon>Bacteria</taxon>
        <taxon>Bacillati</taxon>
        <taxon>Bacillota</taxon>
        <taxon>Clostridia</taxon>
        <taxon>Eubacteriales</taxon>
        <taxon>Clostridiaceae</taxon>
        <taxon>Clostridium</taxon>
    </lineage>
</organism>
<keyword evidence="5" id="KW-0547">Nucleotide-binding</keyword>
<comment type="caution">
    <text evidence="9">The sequence shown here is derived from an EMBL/GenBank/DDBJ whole genome shotgun (WGS) entry which is preliminary data.</text>
</comment>
<evidence type="ECO:0000256" key="2">
    <source>
        <dbReference type="ARBA" id="ARBA00005417"/>
    </source>
</evidence>
<reference evidence="9 10" key="1">
    <citation type="submission" date="2016-05" db="EMBL/GenBank/DDBJ databases">
        <title>Microbial solvent formation.</title>
        <authorList>
            <person name="Poehlein A."/>
            <person name="Montoya Solano J.D."/>
            <person name="Flitsch S."/>
            <person name="Krabben P."/>
            <person name="Duerre P."/>
            <person name="Daniel R."/>
        </authorList>
    </citation>
    <scope>NUCLEOTIDE SEQUENCE [LARGE SCALE GENOMIC DNA]</scope>
    <source>
        <strain evidence="9 10">DSM 2619</strain>
    </source>
</reference>
<dbReference type="InterPro" id="IPR003593">
    <property type="entry name" value="AAA+_ATPase"/>
</dbReference>
<dbReference type="CDD" id="cd03257">
    <property type="entry name" value="ABC_NikE_OppD_transporters"/>
    <property type="match status" value="1"/>
</dbReference>
<dbReference type="GO" id="GO:0005886">
    <property type="term" value="C:plasma membrane"/>
    <property type="evidence" value="ECO:0007669"/>
    <property type="project" value="UniProtKB-SubCell"/>
</dbReference>
<evidence type="ECO:0000256" key="5">
    <source>
        <dbReference type="ARBA" id="ARBA00022741"/>
    </source>
</evidence>
<evidence type="ECO:0000313" key="10">
    <source>
        <dbReference type="Proteomes" id="UP000190890"/>
    </source>
</evidence>
<dbReference type="STRING" id="29367.CLPUN_15900"/>
<comment type="similarity">
    <text evidence="2">Belongs to the ABC transporter superfamily.</text>
</comment>